<feature type="domain" description="ISXO2-like transposase" evidence="1">
    <location>
        <begin position="147"/>
        <end position="294"/>
    </location>
</feature>
<dbReference type="Proteomes" id="UP000001953">
    <property type="component" value="Chromosome"/>
</dbReference>
<keyword evidence="3" id="KW-1185">Reference proteome</keyword>
<dbReference type="Pfam" id="PF12760">
    <property type="entry name" value="Zn_ribbon_IS1595"/>
    <property type="match status" value="1"/>
</dbReference>
<evidence type="ECO:0000313" key="3">
    <source>
        <dbReference type="Proteomes" id="UP000001953"/>
    </source>
</evidence>
<dbReference type="InterPro" id="IPR024442">
    <property type="entry name" value="Transposase_Zn_ribbon"/>
</dbReference>
<protein>
    <submittedName>
        <fullName evidence="2">Putative transposase</fullName>
    </submittedName>
</protein>
<gene>
    <name evidence="2" type="ordered locus">Nham_0206</name>
</gene>
<dbReference type="SMART" id="SM01126">
    <property type="entry name" value="DDE_Tnp_IS1595"/>
    <property type="match status" value="1"/>
</dbReference>
<proteinExistence type="predicted"/>
<dbReference type="InterPro" id="IPR024445">
    <property type="entry name" value="Tnp_ISXO2-like"/>
</dbReference>
<dbReference type="NCBIfam" id="NF033547">
    <property type="entry name" value="transpos_IS1595"/>
    <property type="match status" value="1"/>
</dbReference>
<sequence length="329" mass="36948">MRSTENVGLMSQHFLLSAKARTLSLAKVARLSDDEAYETFRLIRWAATDGTPVCPRCDCAGVYTYTTRRLFKCKACSHQFSVTSGTIFASRKLPVRDYLLAIAIFVNGAKGHSALQLSRDLDCQYKTVFVMAHKIREALAAEASSATASGEVEVDGAYFGGYVKPANHKGNRRDRRRIINQNGKRRVVVIMRERGGRTLPFVFRSEDASLVKIARTVAPGSVIHADEATHWDALHARFLTKRINHSESYSDGDACTNQAESFFSRMRRAEIGIHHRIAGDYLSAYAGEMAWRENNRRVSNGEQYLMVADAALHHPVSRQWKGYWQRKGA</sequence>
<organism evidence="2 3">
    <name type="scientific">Nitrobacter hamburgensis (strain DSM 10229 / NCIMB 13809 / X14)</name>
    <dbReference type="NCBI Taxonomy" id="323097"/>
    <lineage>
        <taxon>Bacteria</taxon>
        <taxon>Pseudomonadati</taxon>
        <taxon>Pseudomonadota</taxon>
        <taxon>Alphaproteobacteria</taxon>
        <taxon>Hyphomicrobiales</taxon>
        <taxon>Nitrobacteraceae</taxon>
        <taxon>Nitrobacter</taxon>
    </lineage>
</organism>
<dbReference type="PANTHER" id="PTHR47163">
    <property type="entry name" value="DDE_TNP_IS1595 DOMAIN-CONTAINING PROTEIN"/>
    <property type="match status" value="1"/>
</dbReference>
<reference evidence="2 3" key="1">
    <citation type="submission" date="2006-03" db="EMBL/GenBank/DDBJ databases">
        <title>Complete sequence of chromosome of Nitrobacter hamburgensis X14.</title>
        <authorList>
            <consortium name="US DOE Joint Genome Institute"/>
            <person name="Copeland A."/>
            <person name="Lucas S."/>
            <person name="Lapidus A."/>
            <person name="Barry K."/>
            <person name="Detter J.C."/>
            <person name="Glavina del Rio T."/>
            <person name="Hammon N."/>
            <person name="Israni S."/>
            <person name="Dalin E."/>
            <person name="Tice H."/>
            <person name="Pitluck S."/>
            <person name="Chain P."/>
            <person name="Malfatti S."/>
            <person name="Shin M."/>
            <person name="Vergez L."/>
            <person name="Schmutz J."/>
            <person name="Larimer F."/>
            <person name="Land M."/>
            <person name="Hauser L."/>
            <person name="Kyrpides N."/>
            <person name="Ivanova N."/>
            <person name="Ward B."/>
            <person name="Arp D."/>
            <person name="Klotz M."/>
            <person name="Stein L."/>
            <person name="O'Mullan G."/>
            <person name="Starkenburg S."/>
            <person name="Sayavedra L."/>
            <person name="Poret-Peterson A.T."/>
            <person name="Gentry M.E."/>
            <person name="Bruce D."/>
            <person name="Richardson P."/>
        </authorList>
    </citation>
    <scope>NUCLEOTIDE SEQUENCE [LARGE SCALE GENOMIC DNA]</scope>
    <source>
        <strain evidence="3">DSM 10229 / NCIMB 13809 / X14</strain>
    </source>
</reference>
<dbReference type="EMBL" id="CP000319">
    <property type="protein sequence ID" value="ABE61106.1"/>
    <property type="molecule type" value="Genomic_DNA"/>
</dbReference>
<evidence type="ECO:0000259" key="1">
    <source>
        <dbReference type="SMART" id="SM01126"/>
    </source>
</evidence>
<dbReference type="OrthoDB" id="271821at2"/>
<dbReference type="PANTHER" id="PTHR47163:SF2">
    <property type="entry name" value="SI:DKEY-17M8.2"/>
    <property type="match status" value="1"/>
</dbReference>
<dbReference type="KEGG" id="nha:Nham_0206"/>
<dbReference type="eggNOG" id="COG3677">
    <property type="taxonomic scope" value="Bacteria"/>
</dbReference>
<dbReference type="RefSeq" id="WP_011508812.1">
    <property type="nucleotide sequence ID" value="NC_007964.1"/>
</dbReference>
<dbReference type="Pfam" id="PF12762">
    <property type="entry name" value="DDE_Tnp_IS1595"/>
    <property type="match status" value="1"/>
</dbReference>
<dbReference type="HOGENOM" id="CLU_044348_1_0_5"/>
<evidence type="ECO:0000313" key="2">
    <source>
        <dbReference type="EMBL" id="ABE61106.1"/>
    </source>
</evidence>
<dbReference type="InterPro" id="IPR053164">
    <property type="entry name" value="IS1016-like_transposase"/>
</dbReference>
<name>Q1QRP1_NITHX</name>
<dbReference type="AlphaFoldDB" id="Q1QRP1"/>
<accession>Q1QRP1</accession>